<keyword evidence="1" id="KW-0816">Tricarboxylic acid cycle</keyword>
<dbReference type="SUPFAM" id="SSF52210">
    <property type="entry name" value="Succinyl-CoA synthetase domains"/>
    <property type="match status" value="2"/>
</dbReference>
<proteinExistence type="predicted"/>
<dbReference type="InterPro" id="IPR016102">
    <property type="entry name" value="Succinyl-CoA_synth-like"/>
</dbReference>
<gene>
    <name evidence="8" type="ORF">L2A60_01535</name>
</gene>
<dbReference type="Gene3D" id="3.40.50.261">
    <property type="entry name" value="Succinyl-CoA synthetase domains"/>
    <property type="match status" value="2"/>
</dbReference>
<keyword evidence="3 5" id="KW-0547">Nucleotide-binding</keyword>
<dbReference type="PANTHER" id="PTHR43334:SF1">
    <property type="entry name" value="3-HYDROXYPROPIONATE--COA LIGASE [ADP-FORMING]"/>
    <property type="match status" value="1"/>
</dbReference>
<dbReference type="InterPro" id="IPR000182">
    <property type="entry name" value="GNAT_dom"/>
</dbReference>
<evidence type="ECO:0000256" key="1">
    <source>
        <dbReference type="ARBA" id="ARBA00022532"/>
    </source>
</evidence>
<evidence type="ECO:0000259" key="6">
    <source>
        <dbReference type="PROSITE" id="PS50975"/>
    </source>
</evidence>
<keyword evidence="9" id="KW-1185">Reference proteome</keyword>
<feature type="domain" description="N-acetyltransferase" evidence="7">
    <location>
        <begin position="697"/>
        <end position="852"/>
    </location>
</feature>
<evidence type="ECO:0000256" key="2">
    <source>
        <dbReference type="ARBA" id="ARBA00022598"/>
    </source>
</evidence>
<evidence type="ECO:0000256" key="3">
    <source>
        <dbReference type="ARBA" id="ARBA00022741"/>
    </source>
</evidence>
<dbReference type="Gene3D" id="3.30.470.20">
    <property type="entry name" value="ATP-grasp fold, B domain"/>
    <property type="match status" value="1"/>
</dbReference>
<evidence type="ECO:0000256" key="4">
    <source>
        <dbReference type="ARBA" id="ARBA00022840"/>
    </source>
</evidence>
<organism evidence="8 9">
    <name type="scientific">Acidiphilium iwatense</name>
    <dbReference type="NCBI Taxonomy" id="768198"/>
    <lineage>
        <taxon>Bacteria</taxon>
        <taxon>Pseudomonadati</taxon>
        <taxon>Pseudomonadota</taxon>
        <taxon>Alphaproteobacteria</taxon>
        <taxon>Acetobacterales</taxon>
        <taxon>Acidocellaceae</taxon>
        <taxon>Acidiphilium</taxon>
    </lineage>
</organism>
<dbReference type="Proteomes" id="UP001521209">
    <property type="component" value="Unassembled WGS sequence"/>
</dbReference>
<keyword evidence="8" id="KW-0808">Transferase</keyword>
<feature type="domain" description="ATP-grasp" evidence="6">
    <location>
        <begin position="462"/>
        <end position="498"/>
    </location>
</feature>
<evidence type="ECO:0000259" key="7">
    <source>
        <dbReference type="PROSITE" id="PS51186"/>
    </source>
</evidence>
<keyword evidence="2" id="KW-0436">Ligase</keyword>
<dbReference type="Pfam" id="PF13302">
    <property type="entry name" value="Acetyltransf_3"/>
    <property type="match status" value="1"/>
</dbReference>
<comment type="caution">
    <text evidence="8">The sequence shown here is derived from an EMBL/GenBank/DDBJ whole genome shotgun (WGS) entry which is preliminary data.</text>
</comment>
<evidence type="ECO:0000313" key="8">
    <source>
        <dbReference type="EMBL" id="MCF3945365.1"/>
    </source>
</evidence>
<dbReference type="InterPro" id="IPR011761">
    <property type="entry name" value="ATP-grasp"/>
</dbReference>
<dbReference type="SUPFAM" id="SSF55729">
    <property type="entry name" value="Acyl-CoA N-acyltransferases (Nat)"/>
    <property type="match status" value="1"/>
</dbReference>
<accession>A0ABS9DT63</accession>
<keyword evidence="4 5" id="KW-0067">ATP-binding</keyword>
<sequence length="852" mass="88353">MKPVGYSPVNRFDPEALFRPKTVVLSGGATALGARLRETLASAPFEGGIAETIGKTPSIDLALIADPPERVPAILARLSGKLRGAAIVYSDPPGLRAAAIAARVRVIGPHSFGLAVPGLGLNALLAHIAPKPGRVALLGQSPALARAVIDWAEPNGIGFSHIVGIGGNADIGFGRVLDHLARDPGTGPILLEIAGLRDPRLFLSAARAAARLRPIVALAPGARLADPSFTALAAFEAALARAGVLLTTSLGEFFAAAETLTRARPARGDRLAILGNSRGGCLLAADAALAAGVALATLAPETRRVLGMMIGAEPAPDAPIALPGAPGTKLADIAAMLAAAPEVGGVLVIHAPSGPADDAAIAGLIACAGAIKAPLLAAIPGETTGTAQRLRLAEAGVAAFATPEDAVSGFADLLRHRRIRAAARELPQSAVLDMAPDRESVAAVLASARAEDRATLTQAEAFAVLRAYGIEVLDSRIAATQDEVAEAAAAIGFPVVVKLSHPDLATARPEGSVALDLPDAASARAAAGMITARLRSRGEWPEDANFLVQRQIRRARELRIRVAEHIIVGPTIGFGPGGGDLGEVGRLAVDLPPLNLALANALVERAGAASILRLARGLGEAHRGAVEATLVRVSQLIVDWPDIAALDIDPLFATEHGASAASARITLRPAGERRAELVIAPYPAELAEAVELRGKRFLIRPIRPEDAEAHHRLFERLTPADVRFRFFSAVRALTPEQVVRMTEVDYGREIALIGVDQATGETAGVARLVRSDTDGTEGEFAVLVENAAKGVGLGSALMHRLIVWARREGVAEIVGQVLAANTPMLAFVRKLGFAVRRLPGEDDVVEVRLPLA</sequence>
<dbReference type="PANTHER" id="PTHR43334">
    <property type="entry name" value="ACETATE--COA LIGASE [ADP-FORMING]"/>
    <property type="match status" value="1"/>
</dbReference>
<dbReference type="Gene3D" id="3.40.630.30">
    <property type="match status" value="1"/>
</dbReference>
<dbReference type="Pfam" id="PF13549">
    <property type="entry name" value="ATP-grasp_5"/>
    <property type="match status" value="1"/>
</dbReference>
<dbReference type="InterPro" id="IPR051538">
    <property type="entry name" value="Acyl-CoA_Synth/Transferase"/>
</dbReference>
<keyword evidence="8" id="KW-0012">Acyltransferase</keyword>
<dbReference type="Pfam" id="PF13607">
    <property type="entry name" value="Succ_CoA_lig"/>
    <property type="match status" value="1"/>
</dbReference>
<dbReference type="PROSITE" id="PS50975">
    <property type="entry name" value="ATP_GRASP"/>
    <property type="match status" value="1"/>
</dbReference>
<name>A0ABS9DT63_9PROT</name>
<dbReference type="Gene3D" id="3.30.1490.20">
    <property type="entry name" value="ATP-grasp fold, A domain"/>
    <property type="match status" value="1"/>
</dbReference>
<evidence type="ECO:0000256" key="5">
    <source>
        <dbReference type="PROSITE-ProRule" id="PRU00409"/>
    </source>
</evidence>
<reference evidence="8 9" key="1">
    <citation type="submission" date="2022-01" db="EMBL/GenBank/DDBJ databases">
        <authorList>
            <person name="Won M."/>
            <person name="Kim S.-J."/>
            <person name="Kwon S.-W."/>
        </authorList>
    </citation>
    <scope>NUCLEOTIDE SEQUENCE [LARGE SCALE GENOMIC DNA]</scope>
    <source>
        <strain evidence="8 9">KCTC 23505</strain>
    </source>
</reference>
<dbReference type="CDD" id="cd04301">
    <property type="entry name" value="NAT_SF"/>
    <property type="match status" value="1"/>
</dbReference>
<dbReference type="InterPro" id="IPR016181">
    <property type="entry name" value="Acyl_CoA_acyltransferase"/>
</dbReference>
<dbReference type="EMBL" id="JAKGBZ010000002">
    <property type="protein sequence ID" value="MCF3945365.1"/>
    <property type="molecule type" value="Genomic_DNA"/>
</dbReference>
<dbReference type="PROSITE" id="PS51186">
    <property type="entry name" value="GNAT"/>
    <property type="match status" value="1"/>
</dbReference>
<evidence type="ECO:0000313" key="9">
    <source>
        <dbReference type="Proteomes" id="UP001521209"/>
    </source>
</evidence>
<dbReference type="InterPro" id="IPR013815">
    <property type="entry name" value="ATP_grasp_subdomain_1"/>
</dbReference>
<dbReference type="EC" id="2.3.1.-" evidence="8"/>
<dbReference type="InterPro" id="IPR032875">
    <property type="entry name" value="Succ_CoA_lig_flav_dom"/>
</dbReference>
<dbReference type="SUPFAM" id="SSF56059">
    <property type="entry name" value="Glutathione synthetase ATP-binding domain-like"/>
    <property type="match status" value="1"/>
</dbReference>
<dbReference type="GO" id="GO:0016746">
    <property type="term" value="F:acyltransferase activity"/>
    <property type="evidence" value="ECO:0007669"/>
    <property type="project" value="UniProtKB-KW"/>
</dbReference>
<protein>
    <submittedName>
        <fullName evidence="8">GNAT family N-acetyltransferase</fullName>
        <ecNumber evidence="8">2.3.1.-</ecNumber>
    </submittedName>
</protein>
<dbReference type="RefSeq" id="WP_235702607.1">
    <property type="nucleotide sequence ID" value="NZ_JAKGBZ010000002.1"/>
</dbReference>